<dbReference type="Gene3D" id="1.10.10.10">
    <property type="entry name" value="Winged helix-like DNA-binding domain superfamily/Winged helix DNA-binding domain"/>
    <property type="match status" value="1"/>
</dbReference>
<organism evidence="6 7">
    <name type="scientific">Salinicola rhizosphaerae</name>
    <dbReference type="NCBI Taxonomy" id="1443141"/>
    <lineage>
        <taxon>Bacteria</taxon>
        <taxon>Pseudomonadati</taxon>
        <taxon>Pseudomonadota</taxon>
        <taxon>Gammaproteobacteria</taxon>
        <taxon>Oceanospirillales</taxon>
        <taxon>Halomonadaceae</taxon>
        <taxon>Salinicola</taxon>
    </lineage>
</organism>
<name>A0ABQ3E247_9GAMM</name>
<evidence type="ECO:0000256" key="3">
    <source>
        <dbReference type="ARBA" id="ARBA00023125"/>
    </source>
</evidence>
<evidence type="ECO:0000313" key="6">
    <source>
        <dbReference type="EMBL" id="GHB21009.1"/>
    </source>
</evidence>
<dbReference type="PANTHER" id="PTHR30126">
    <property type="entry name" value="HTH-TYPE TRANSCRIPTIONAL REGULATOR"/>
    <property type="match status" value="1"/>
</dbReference>
<dbReference type="InterPro" id="IPR005119">
    <property type="entry name" value="LysR_subst-bd"/>
</dbReference>
<dbReference type="SUPFAM" id="SSF46785">
    <property type="entry name" value="Winged helix' DNA-binding domain"/>
    <property type="match status" value="1"/>
</dbReference>
<evidence type="ECO:0000256" key="4">
    <source>
        <dbReference type="ARBA" id="ARBA00023163"/>
    </source>
</evidence>
<dbReference type="InterPro" id="IPR036388">
    <property type="entry name" value="WH-like_DNA-bd_sf"/>
</dbReference>
<gene>
    <name evidence="6" type="ORF">GCM10009038_19810</name>
</gene>
<dbReference type="EMBL" id="BMZI01000004">
    <property type="protein sequence ID" value="GHB21009.1"/>
    <property type="molecule type" value="Genomic_DNA"/>
</dbReference>
<dbReference type="PROSITE" id="PS50931">
    <property type="entry name" value="HTH_LYSR"/>
    <property type="match status" value="1"/>
</dbReference>
<dbReference type="InterPro" id="IPR036390">
    <property type="entry name" value="WH_DNA-bd_sf"/>
</dbReference>
<evidence type="ECO:0000259" key="5">
    <source>
        <dbReference type="PROSITE" id="PS50931"/>
    </source>
</evidence>
<protein>
    <submittedName>
        <fullName evidence="6">Transcriptional regulator</fullName>
    </submittedName>
</protein>
<keyword evidence="4" id="KW-0804">Transcription</keyword>
<sequence length="297" mass="32187">MEDFESLRIFVCVARELSVTGAARRLGKSPSNVTTRLQKLESSLGAALLVRTGKRFALSASGEVFLDYAERLLSLRDESMHVISGGKAPGTIRLGSMEATAASRLPALLAAFHAEFSDFTVELRTSPSIQLIDDVRAGKLDAAFLAFPPSSLDSPLAETRAALGLEFLEVWDESLLLLHPNTGKSAPCVDDVSVRTLAAFPQGCTYRRVAEEVLGISASTAWRIQESPSYHVMVALACTGRCATVLPESVYRTLAPLDDLQTIPLGQVSTVLAWREGYDTPAFEAFRHVLARENESD</sequence>
<dbReference type="Proteomes" id="UP000646745">
    <property type="component" value="Unassembled WGS sequence"/>
</dbReference>
<keyword evidence="7" id="KW-1185">Reference proteome</keyword>
<feature type="domain" description="HTH lysR-type" evidence="5">
    <location>
        <begin position="1"/>
        <end position="59"/>
    </location>
</feature>
<comment type="similarity">
    <text evidence="1">Belongs to the LysR transcriptional regulatory family.</text>
</comment>
<proteinExistence type="inferred from homology"/>
<keyword evidence="2" id="KW-0805">Transcription regulation</keyword>
<accession>A0ABQ3E247</accession>
<dbReference type="SUPFAM" id="SSF53850">
    <property type="entry name" value="Periplasmic binding protein-like II"/>
    <property type="match status" value="1"/>
</dbReference>
<comment type="caution">
    <text evidence="6">The sequence shown here is derived from an EMBL/GenBank/DDBJ whole genome shotgun (WGS) entry which is preliminary data.</text>
</comment>
<dbReference type="Gene3D" id="3.40.190.290">
    <property type="match status" value="1"/>
</dbReference>
<evidence type="ECO:0000313" key="7">
    <source>
        <dbReference type="Proteomes" id="UP000646745"/>
    </source>
</evidence>
<dbReference type="Pfam" id="PF00126">
    <property type="entry name" value="HTH_1"/>
    <property type="match status" value="1"/>
</dbReference>
<evidence type="ECO:0000256" key="1">
    <source>
        <dbReference type="ARBA" id="ARBA00009437"/>
    </source>
</evidence>
<dbReference type="PANTHER" id="PTHR30126:SF40">
    <property type="entry name" value="HTH-TYPE TRANSCRIPTIONAL REGULATOR GLTR"/>
    <property type="match status" value="1"/>
</dbReference>
<keyword evidence="3" id="KW-0238">DNA-binding</keyword>
<dbReference type="Pfam" id="PF03466">
    <property type="entry name" value="LysR_substrate"/>
    <property type="match status" value="1"/>
</dbReference>
<dbReference type="InterPro" id="IPR000847">
    <property type="entry name" value="LysR_HTH_N"/>
</dbReference>
<dbReference type="RefSeq" id="WP_189444520.1">
    <property type="nucleotide sequence ID" value="NZ_BMZI01000004.1"/>
</dbReference>
<reference evidence="7" key="1">
    <citation type="journal article" date="2019" name="Int. J. Syst. Evol. Microbiol.">
        <title>The Global Catalogue of Microorganisms (GCM) 10K type strain sequencing project: providing services to taxonomists for standard genome sequencing and annotation.</title>
        <authorList>
            <consortium name="The Broad Institute Genomics Platform"/>
            <consortium name="The Broad Institute Genome Sequencing Center for Infectious Disease"/>
            <person name="Wu L."/>
            <person name="Ma J."/>
        </authorList>
    </citation>
    <scope>NUCLEOTIDE SEQUENCE [LARGE SCALE GENOMIC DNA]</scope>
    <source>
        <strain evidence="7">KCTC 32998</strain>
    </source>
</reference>
<evidence type="ECO:0000256" key="2">
    <source>
        <dbReference type="ARBA" id="ARBA00023015"/>
    </source>
</evidence>